<gene>
    <name evidence="3" type="ORF">ABGN05_23105</name>
</gene>
<organism evidence="3 4">
    <name type="scientific">Aquibium pacificus</name>
    <dbReference type="NCBI Taxonomy" id="3153579"/>
    <lineage>
        <taxon>Bacteria</taxon>
        <taxon>Pseudomonadati</taxon>
        <taxon>Pseudomonadota</taxon>
        <taxon>Alphaproteobacteria</taxon>
        <taxon>Hyphomicrobiales</taxon>
        <taxon>Phyllobacteriaceae</taxon>
        <taxon>Aquibium</taxon>
    </lineage>
</organism>
<accession>A0ABV3SP47</accession>
<dbReference type="EMBL" id="JBDPGJ010000005">
    <property type="protein sequence ID" value="MEX0408553.1"/>
    <property type="molecule type" value="Genomic_DNA"/>
</dbReference>
<feature type="compositionally biased region" description="Low complexity" evidence="1">
    <location>
        <begin position="368"/>
        <end position="385"/>
    </location>
</feature>
<evidence type="ECO:0000313" key="4">
    <source>
        <dbReference type="Proteomes" id="UP001556692"/>
    </source>
</evidence>
<comment type="caution">
    <text evidence="3">The sequence shown here is derived from an EMBL/GenBank/DDBJ whole genome shotgun (WGS) entry which is preliminary data.</text>
</comment>
<keyword evidence="4" id="KW-1185">Reference proteome</keyword>
<feature type="compositionally biased region" description="Pro residues" evidence="1">
    <location>
        <begin position="357"/>
        <end position="367"/>
    </location>
</feature>
<evidence type="ECO:0000256" key="1">
    <source>
        <dbReference type="SAM" id="MobiDB-lite"/>
    </source>
</evidence>
<dbReference type="Pfam" id="PF10145">
    <property type="entry name" value="PhageMin_Tail"/>
    <property type="match status" value="1"/>
</dbReference>
<dbReference type="RefSeq" id="WP_367956414.1">
    <property type="nucleotide sequence ID" value="NZ_JBDPGJ010000005.1"/>
</dbReference>
<reference evidence="3 4" key="1">
    <citation type="submission" date="2024-05" db="EMBL/GenBank/DDBJ databases">
        <authorList>
            <person name="Jiang F."/>
        </authorList>
    </citation>
    <scope>NUCLEOTIDE SEQUENCE [LARGE SCALE GENOMIC DNA]</scope>
    <source>
        <strain evidence="3 4">LZ166</strain>
    </source>
</reference>
<dbReference type="Proteomes" id="UP001556692">
    <property type="component" value="Unassembled WGS sequence"/>
</dbReference>
<feature type="domain" description="Phage tail tape measure protein" evidence="2">
    <location>
        <begin position="54"/>
        <end position="194"/>
    </location>
</feature>
<sequence length="682" mass="73643">MPTDEERLVVALEARVRDFERNFLRASRVSGEQFTRIERRAKESGDRLERTMGAATARMSTAMKAGLAGLAAGGVIGVAGRLADVAKGIAEIGDEARRAGLDVKAFQELKFVAEQNRIDVDAMVDGIKELNLRADEWIVTGSGPAAEAFQRLGYSAADLERKLKDPSRLFTEIIGKLESFDQAARIRIADEIFGGTGGERFVQLIEQGERALRDQIDAANDLGIVLSDEVIARADEVDRRFRMIATTVSTNLKAAIVEATTALQRFIDSFRDFDNQQAATLGSQLATIGKQRLDLENRILKLRGEQRDAVPGNPFAPDYEEQIATLEAERAALGETEGQILRVIEARRKASEQTPAATPPAMPPAPPRTRTGGRTASTRSASADSAARERQAVADLIAELEEELRLVGASEQEQRAAAAARRAGSAATDEQRQRIIALNEAIYQECTALETQRERMQSMADVTREFISGFRQDLLSGVPPLEALGNAIGRLSDRIFDELLDALFTVKDVGAGGSGGGFFQWLLSFFGFATGGEVNAKQHAPKVKRLAGGGHVLGPGTSTSDSIPAMLSDGEFVVNAAATRRHRALLEAVNDNRLPGFASGGYVGEDAPSLPRMLRAGNDNIAPSVEINAPITVNGSAGTPEQNADLAKKMAKELENTMRGVVISEIRTQMRPGNLLNNRVTR</sequence>
<proteinExistence type="predicted"/>
<evidence type="ECO:0000259" key="2">
    <source>
        <dbReference type="Pfam" id="PF10145"/>
    </source>
</evidence>
<feature type="region of interest" description="Disordered" evidence="1">
    <location>
        <begin position="349"/>
        <end position="388"/>
    </location>
</feature>
<evidence type="ECO:0000313" key="3">
    <source>
        <dbReference type="EMBL" id="MEX0408553.1"/>
    </source>
</evidence>
<name>A0ABV3SP47_9HYPH</name>
<dbReference type="InterPro" id="IPR010090">
    <property type="entry name" value="Phage_tape_meas"/>
</dbReference>
<protein>
    <submittedName>
        <fullName evidence="3">Tail tape measure protein</fullName>
    </submittedName>
</protein>